<evidence type="ECO:0000313" key="8">
    <source>
        <dbReference type="EMBL" id="KAK4501850.1"/>
    </source>
</evidence>
<dbReference type="PANTHER" id="PTHR13789:SF309">
    <property type="entry name" value="PUTATIVE (AFU_ORTHOLOGUE AFUA_6G14510)-RELATED"/>
    <property type="match status" value="1"/>
</dbReference>
<comment type="caution">
    <text evidence="8">The sequence shown here is derived from an EMBL/GenBank/DDBJ whole genome shotgun (WGS) entry which is preliminary data.</text>
</comment>
<dbReference type="Pfam" id="PF01494">
    <property type="entry name" value="FAD_binding_3"/>
    <property type="match status" value="1"/>
</dbReference>
<keyword evidence="9" id="KW-1185">Reference proteome</keyword>
<evidence type="ECO:0000256" key="6">
    <source>
        <dbReference type="SAM" id="Phobius"/>
    </source>
</evidence>
<evidence type="ECO:0000313" key="9">
    <source>
        <dbReference type="Proteomes" id="UP001305779"/>
    </source>
</evidence>
<sequence length="402" mass="43661">MAKEENRKILIIGAGLGGLAAAYYFAHNSYNVTLFEKHPSFSPRGGTMSVRPNATRSLSNWGLHDAFADHVAAWRFRDLRSGEEVARHVNEEFSGYADWGVDRGTTQGVLFQAAEAAGAVLEFGREVVGVGDDGDRAWVDLGAGERVEGSLVVVADGIASRLRRDVIGVEVRPVFANATNYPVELDGEAITTSGLRQDLANSTDGVVWVGQGKYAIGRYAPKLDKAWLVFDIRGEPAAEQDRELWAESGNLNHIRTSFSGCCASLKSALSSANRCDRWNLAHLPELPHWRSPNGRLILLGDSAHAMLPNVAQGFSTIIEDIDALGTFLAEHTIAASTEAWEKLRMPRVSKIQAYAAAAFQGFSGGAEAGENGLPDYESSEFLRWLLDYDVGEEARGQCFLEG</sequence>
<organism evidence="8 9">
    <name type="scientific">Zasmidium cellare</name>
    <name type="common">Wine cellar mold</name>
    <name type="synonym">Racodium cellare</name>
    <dbReference type="NCBI Taxonomy" id="395010"/>
    <lineage>
        <taxon>Eukaryota</taxon>
        <taxon>Fungi</taxon>
        <taxon>Dikarya</taxon>
        <taxon>Ascomycota</taxon>
        <taxon>Pezizomycotina</taxon>
        <taxon>Dothideomycetes</taxon>
        <taxon>Dothideomycetidae</taxon>
        <taxon>Mycosphaerellales</taxon>
        <taxon>Mycosphaerellaceae</taxon>
        <taxon>Zasmidium</taxon>
    </lineage>
</organism>
<reference evidence="8 9" key="1">
    <citation type="journal article" date="2023" name="G3 (Bethesda)">
        <title>A chromosome-level genome assembly of Zasmidium syzygii isolated from banana leaves.</title>
        <authorList>
            <person name="van Westerhoven A.C."/>
            <person name="Mehrabi R."/>
            <person name="Talebi R."/>
            <person name="Steentjes M.B.F."/>
            <person name="Corcolon B."/>
            <person name="Chong P.A."/>
            <person name="Kema G.H.J."/>
            <person name="Seidl M.F."/>
        </authorList>
    </citation>
    <scope>NUCLEOTIDE SEQUENCE [LARGE SCALE GENOMIC DNA]</scope>
    <source>
        <strain evidence="8 9">P124</strain>
    </source>
</reference>
<accession>A0ABR0EKR4</accession>
<evidence type="ECO:0000256" key="1">
    <source>
        <dbReference type="ARBA" id="ARBA00007992"/>
    </source>
</evidence>
<feature type="domain" description="FAD-binding" evidence="7">
    <location>
        <begin position="8"/>
        <end position="332"/>
    </location>
</feature>
<comment type="similarity">
    <text evidence="1">Belongs to the paxM FAD-dependent monooxygenase family.</text>
</comment>
<dbReference type="InterPro" id="IPR002938">
    <property type="entry name" value="FAD-bd"/>
</dbReference>
<evidence type="ECO:0000256" key="4">
    <source>
        <dbReference type="ARBA" id="ARBA00023002"/>
    </source>
</evidence>
<keyword evidence="6" id="KW-0812">Transmembrane</keyword>
<dbReference type="PANTHER" id="PTHR13789">
    <property type="entry name" value="MONOOXYGENASE"/>
    <property type="match status" value="1"/>
</dbReference>
<keyword evidence="6" id="KW-1133">Transmembrane helix</keyword>
<protein>
    <recommendedName>
        <fullName evidence="7">FAD-binding domain-containing protein</fullName>
    </recommendedName>
</protein>
<keyword evidence="4" id="KW-0560">Oxidoreductase</keyword>
<evidence type="ECO:0000256" key="3">
    <source>
        <dbReference type="ARBA" id="ARBA00022827"/>
    </source>
</evidence>
<evidence type="ECO:0000259" key="7">
    <source>
        <dbReference type="Pfam" id="PF01494"/>
    </source>
</evidence>
<dbReference type="Gene3D" id="3.50.50.60">
    <property type="entry name" value="FAD/NAD(P)-binding domain"/>
    <property type="match status" value="1"/>
</dbReference>
<feature type="transmembrane region" description="Helical" evidence="6">
    <location>
        <begin position="9"/>
        <end position="26"/>
    </location>
</feature>
<dbReference type="PRINTS" id="PR00420">
    <property type="entry name" value="RNGMNOXGNASE"/>
</dbReference>
<keyword evidence="3" id="KW-0274">FAD</keyword>
<evidence type="ECO:0000256" key="2">
    <source>
        <dbReference type="ARBA" id="ARBA00022630"/>
    </source>
</evidence>
<proteinExistence type="inferred from homology"/>
<evidence type="ECO:0000256" key="5">
    <source>
        <dbReference type="ARBA" id="ARBA00023033"/>
    </source>
</evidence>
<keyword evidence="2" id="KW-0285">Flavoprotein</keyword>
<keyword evidence="5" id="KW-0503">Monooxygenase</keyword>
<dbReference type="EMBL" id="JAXOVC010000005">
    <property type="protein sequence ID" value="KAK4501850.1"/>
    <property type="molecule type" value="Genomic_DNA"/>
</dbReference>
<gene>
    <name evidence="8" type="ORF">PRZ48_007659</name>
</gene>
<dbReference type="InterPro" id="IPR050493">
    <property type="entry name" value="FAD-dep_Monooxygenase_BioMet"/>
</dbReference>
<name>A0ABR0EKR4_ZASCE</name>
<dbReference type="InterPro" id="IPR036188">
    <property type="entry name" value="FAD/NAD-bd_sf"/>
</dbReference>
<dbReference type="SUPFAM" id="SSF51905">
    <property type="entry name" value="FAD/NAD(P)-binding domain"/>
    <property type="match status" value="1"/>
</dbReference>
<keyword evidence="6" id="KW-0472">Membrane</keyword>
<dbReference type="Proteomes" id="UP001305779">
    <property type="component" value="Unassembled WGS sequence"/>
</dbReference>